<dbReference type="OrthoDB" id="195113at2"/>
<comment type="caution">
    <text evidence="2">The sequence shown here is derived from an EMBL/GenBank/DDBJ whole genome shotgun (WGS) entry which is preliminary data.</text>
</comment>
<gene>
    <name evidence="2" type="ORF">FE784_06820</name>
</gene>
<dbReference type="GO" id="GO:0009231">
    <property type="term" value="P:riboflavin biosynthetic process"/>
    <property type="evidence" value="ECO:0007669"/>
    <property type="project" value="InterPro"/>
</dbReference>
<protein>
    <submittedName>
        <fullName evidence="2">Deaminase</fullName>
    </submittedName>
</protein>
<dbReference type="EMBL" id="VDCQ01000006">
    <property type="protein sequence ID" value="TNJ67247.1"/>
    <property type="molecule type" value="Genomic_DNA"/>
</dbReference>
<evidence type="ECO:0000313" key="2">
    <source>
        <dbReference type="EMBL" id="TNJ67247.1"/>
    </source>
</evidence>
<name>A0A5C4TFC4_9BACL</name>
<dbReference type="Gene3D" id="3.40.430.10">
    <property type="entry name" value="Dihydrofolate Reductase, subunit A"/>
    <property type="match status" value="1"/>
</dbReference>
<dbReference type="GO" id="GO:0008703">
    <property type="term" value="F:5-amino-6-(5-phosphoribosylamino)uracil reductase activity"/>
    <property type="evidence" value="ECO:0007669"/>
    <property type="project" value="InterPro"/>
</dbReference>
<proteinExistence type="predicted"/>
<accession>A0A5C4TFC4</accession>
<dbReference type="Pfam" id="PF01872">
    <property type="entry name" value="RibD_C"/>
    <property type="match status" value="1"/>
</dbReference>
<dbReference type="Proteomes" id="UP000307943">
    <property type="component" value="Unassembled WGS sequence"/>
</dbReference>
<dbReference type="PANTHER" id="PTHR38011">
    <property type="entry name" value="DIHYDROFOLATE REDUCTASE FAMILY PROTEIN (AFU_ORTHOLOGUE AFUA_8G06820)"/>
    <property type="match status" value="1"/>
</dbReference>
<sequence>MGKIILTMQMSLDGIVSNEDRWMSLSDEILEDYYEYYDTLDTIVVGGNTYASMAQYWQHAEKCSESALERSMAKRINDIPKIVISSTVKDLVWRNSRQIVVQDNRALVREMEETKKNAGKISVESGVKTWQSFIQAEIFDELWLFVHPAIASQGEKLFAYAEKPFSMTLSGSKKYENGVVGLLYRK</sequence>
<feature type="domain" description="Bacterial bifunctional deaminase-reductase C-terminal" evidence="1">
    <location>
        <begin position="3"/>
        <end position="180"/>
    </location>
</feature>
<dbReference type="InterPro" id="IPR024072">
    <property type="entry name" value="DHFR-like_dom_sf"/>
</dbReference>
<dbReference type="SUPFAM" id="SSF53597">
    <property type="entry name" value="Dihydrofolate reductase-like"/>
    <property type="match status" value="1"/>
</dbReference>
<evidence type="ECO:0000259" key="1">
    <source>
        <dbReference type="Pfam" id="PF01872"/>
    </source>
</evidence>
<dbReference type="PANTHER" id="PTHR38011:SF11">
    <property type="entry name" value="2,5-DIAMINO-6-RIBOSYLAMINO-4(3H)-PYRIMIDINONE 5'-PHOSPHATE REDUCTASE"/>
    <property type="match status" value="1"/>
</dbReference>
<keyword evidence="3" id="KW-1185">Reference proteome</keyword>
<dbReference type="AlphaFoldDB" id="A0A5C4TFC4"/>
<dbReference type="InterPro" id="IPR050765">
    <property type="entry name" value="Riboflavin_Biosynth_HTPR"/>
</dbReference>
<evidence type="ECO:0000313" key="3">
    <source>
        <dbReference type="Proteomes" id="UP000307943"/>
    </source>
</evidence>
<dbReference type="InterPro" id="IPR002734">
    <property type="entry name" value="RibDG_C"/>
</dbReference>
<organism evidence="2 3">
    <name type="scientific">Paenibacillus hemerocallicola</name>
    <dbReference type="NCBI Taxonomy" id="1172614"/>
    <lineage>
        <taxon>Bacteria</taxon>
        <taxon>Bacillati</taxon>
        <taxon>Bacillota</taxon>
        <taxon>Bacilli</taxon>
        <taxon>Bacillales</taxon>
        <taxon>Paenibacillaceae</taxon>
        <taxon>Paenibacillus</taxon>
    </lineage>
</organism>
<dbReference type="RefSeq" id="WP_139601382.1">
    <property type="nucleotide sequence ID" value="NZ_VDCQ01000006.1"/>
</dbReference>
<reference evidence="2 3" key="1">
    <citation type="submission" date="2019-05" db="EMBL/GenBank/DDBJ databases">
        <title>We sequenced the genome of Paenibacillus hemerocallicola KCTC 33185 for further insight into its adaptation and study the phylogeny of Paenibacillus.</title>
        <authorList>
            <person name="Narsing Rao M.P."/>
        </authorList>
    </citation>
    <scope>NUCLEOTIDE SEQUENCE [LARGE SCALE GENOMIC DNA]</scope>
    <source>
        <strain evidence="2 3">KCTC 33185</strain>
    </source>
</reference>